<evidence type="ECO:0000256" key="1">
    <source>
        <dbReference type="SAM" id="MobiDB-lite"/>
    </source>
</evidence>
<evidence type="ECO:0000313" key="2">
    <source>
        <dbReference type="EMBL" id="SFF17043.1"/>
    </source>
</evidence>
<evidence type="ECO:0008006" key="4">
    <source>
        <dbReference type="Google" id="ProtNLM"/>
    </source>
</evidence>
<protein>
    <recommendedName>
        <fullName evidence="4">Transposase, Mutator family</fullName>
    </recommendedName>
</protein>
<name>A0A1I2GIJ4_9RHOB</name>
<feature type="region of interest" description="Disordered" evidence="1">
    <location>
        <begin position="1"/>
        <end position="36"/>
    </location>
</feature>
<proteinExistence type="predicted"/>
<gene>
    <name evidence="2" type="ORF">SAMN04488523_1254</name>
</gene>
<evidence type="ECO:0000313" key="3">
    <source>
        <dbReference type="Proteomes" id="UP000198977"/>
    </source>
</evidence>
<accession>A0A1I2GIJ4</accession>
<dbReference type="Proteomes" id="UP000198977">
    <property type="component" value="Unassembled WGS sequence"/>
</dbReference>
<dbReference type="EMBL" id="FOMW01000025">
    <property type="protein sequence ID" value="SFF17043.1"/>
    <property type="molecule type" value="Genomic_DNA"/>
</dbReference>
<organism evidence="2 3">
    <name type="scientific">Sulfitobacter brevis</name>
    <dbReference type="NCBI Taxonomy" id="74348"/>
    <lineage>
        <taxon>Bacteria</taxon>
        <taxon>Pseudomonadati</taxon>
        <taxon>Pseudomonadota</taxon>
        <taxon>Alphaproteobacteria</taxon>
        <taxon>Rhodobacterales</taxon>
        <taxon>Roseobacteraceae</taxon>
        <taxon>Sulfitobacter</taxon>
    </lineage>
</organism>
<keyword evidence="3" id="KW-1185">Reference proteome</keyword>
<reference evidence="2 3" key="1">
    <citation type="submission" date="2016-10" db="EMBL/GenBank/DDBJ databases">
        <authorList>
            <person name="de Groot N.N."/>
        </authorList>
    </citation>
    <scope>NUCLEOTIDE SEQUENCE [LARGE SCALE GENOMIC DNA]</scope>
    <source>
        <strain evidence="2 3">DSM 11443</strain>
    </source>
</reference>
<dbReference type="AlphaFoldDB" id="A0A1I2GIJ4"/>
<sequence>MNRNNDRSSGSNTEARNPDGTFAPGNPGKPRGSRHRVTQAIEEVLEGQLEALTQAAIDKRLDRHVTDQRRCLGGVAPVRRHATAEGADWTVEKITADRRLYRYKRYVML</sequence>
<dbReference type="STRING" id="74348.SAMN04488523_1254"/>